<dbReference type="SUPFAM" id="SSF53756">
    <property type="entry name" value="UDP-Glycosyltransferase/glycogen phosphorylase"/>
    <property type="match status" value="1"/>
</dbReference>
<name>A0ABT8A4K9_9PROT</name>
<comment type="caution">
    <text evidence="4">The sequence shown here is derived from an EMBL/GenBank/DDBJ whole genome shotgun (WGS) entry which is preliminary data.</text>
</comment>
<gene>
    <name evidence="4" type="ORF">QWZ14_09695</name>
</gene>
<keyword evidence="5" id="KW-1185">Reference proteome</keyword>
<dbReference type="SUPFAM" id="SSF48452">
    <property type="entry name" value="TPR-like"/>
    <property type="match status" value="1"/>
</dbReference>
<sequence>MDMISWVESPDATADADALLARADALRDQQAWSEAADAYAAFLRLRPDHWAIRVQYGHCLKESGDPDRALLAYREAERLQPGDADIHLQIGHVLKRLDRHEEALEEYARALLLDPASPAARAEIMALDPGLPEPPAMPGPGHLPRDLAPPAAAAGQPAGAATVIFDASDLLDYFQHNRAPTGIQRVQLAIIREALAATPGVAIAGFVAGEGVWKAVPEALFRRLACLSREGTAVADPAWRTALAAVQEALRDAAPLGLAPGCSLVNLGTSWWIPDYLRVVREAKEQHGLRYIPFLHDCIPLLVPEHCAAALVDEFARWFAAVCLHADAVLTNSECTRADFLRLQQQLLPGLAIPCFPIPLDAAEPQAAAAAPPARRPYVLFVGTVESRKNHLLAFGAWLTLLRRHGAEAVPDLVCVGKRGWLAEAVLKLHQNSAALRAKVHLLHGVADTELEGLYRGCLFTLYNSFYEGWGLPVTESLAHGRVALVPDHSSLREAGGQGAVYFTPQSEPDLVAKLERLIFDAAFRTAQEAVVAASHRPRPWAAVAAQVLDAVQEAGHGRLPPPRERLDLRLGEVHALRLLPGPETGLAMAVADVLRSGPGWSRLEEWGVWTLPGRSLLHLPLEAGLPRARLRVYLELVAPPLPVGFRIRAQVRGEPATDFRPVAAAAGEPLFCMLEVEGAGGAEVEIEIENGPGVAPAPGDPRLVGIGLRSVMVCRRDDLASRLDYLERAALPRLVA</sequence>
<keyword evidence="1 4" id="KW-0808">Transferase</keyword>
<dbReference type="CDD" id="cd03809">
    <property type="entry name" value="GT4_MtfB-like"/>
    <property type="match status" value="1"/>
</dbReference>
<dbReference type="EC" id="2.4.-.-" evidence="4"/>
<proteinExistence type="predicted"/>
<dbReference type="Pfam" id="PF13432">
    <property type="entry name" value="TPR_16"/>
    <property type="match status" value="1"/>
</dbReference>
<dbReference type="SMART" id="SM00028">
    <property type="entry name" value="TPR"/>
    <property type="match status" value="3"/>
</dbReference>
<dbReference type="PANTHER" id="PTHR46401">
    <property type="entry name" value="GLYCOSYLTRANSFERASE WBBK-RELATED"/>
    <property type="match status" value="1"/>
</dbReference>
<evidence type="ECO:0000256" key="2">
    <source>
        <dbReference type="PROSITE-ProRule" id="PRU00339"/>
    </source>
</evidence>
<feature type="repeat" description="TPR" evidence="2">
    <location>
        <begin position="84"/>
        <end position="117"/>
    </location>
</feature>
<dbReference type="RefSeq" id="WP_290316441.1">
    <property type="nucleotide sequence ID" value="NZ_JAUFPN010000108.1"/>
</dbReference>
<evidence type="ECO:0000256" key="1">
    <source>
        <dbReference type="ARBA" id="ARBA00022679"/>
    </source>
</evidence>
<dbReference type="Gene3D" id="1.25.40.10">
    <property type="entry name" value="Tetratricopeptide repeat domain"/>
    <property type="match status" value="1"/>
</dbReference>
<dbReference type="Pfam" id="PF00534">
    <property type="entry name" value="Glycos_transf_1"/>
    <property type="match status" value="1"/>
</dbReference>
<evidence type="ECO:0000313" key="5">
    <source>
        <dbReference type="Proteomes" id="UP001529369"/>
    </source>
</evidence>
<keyword evidence="4" id="KW-0328">Glycosyltransferase</keyword>
<dbReference type="EMBL" id="JAUFPN010000108">
    <property type="protein sequence ID" value="MDN3564636.1"/>
    <property type="molecule type" value="Genomic_DNA"/>
</dbReference>
<dbReference type="PROSITE" id="PS50005">
    <property type="entry name" value="TPR"/>
    <property type="match status" value="1"/>
</dbReference>
<reference evidence="5" key="1">
    <citation type="journal article" date="2019" name="Int. J. Syst. Evol. Microbiol.">
        <title>The Global Catalogue of Microorganisms (GCM) 10K type strain sequencing project: providing services to taxonomists for standard genome sequencing and annotation.</title>
        <authorList>
            <consortium name="The Broad Institute Genomics Platform"/>
            <consortium name="The Broad Institute Genome Sequencing Center for Infectious Disease"/>
            <person name="Wu L."/>
            <person name="Ma J."/>
        </authorList>
    </citation>
    <scope>NUCLEOTIDE SEQUENCE [LARGE SCALE GENOMIC DNA]</scope>
    <source>
        <strain evidence="5">CECT 7131</strain>
    </source>
</reference>
<protein>
    <submittedName>
        <fullName evidence="4">Glycosyltransferase</fullName>
        <ecNumber evidence="4">2.4.-.-</ecNumber>
    </submittedName>
</protein>
<evidence type="ECO:0000259" key="3">
    <source>
        <dbReference type="Pfam" id="PF00534"/>
    </source>
</evidence>
<dbReference type="GO" id="GO:0016757">
    <property type="term" value="F:glycosyltransferase activity"/>
    <property type="evidence" value="ECO:0007669"/>
    <property type="project" value="UniProtKB-KW"/>
</dbReference>
<feature type="domain" description="Glycosyl transferase family 1" evidence="3">
    <location>
        <begin position="372"/>
        <end position="522"/>
    </location>
</feature>
<dbReference type="Gene3D" id="3.40.50.2000">
    <property type="entry name" value="Glycogen Phosphorylase B"/>
    <property type="match status" value="1"/>
</dbReference>
<dbReference type="InterPro" id="IPR011990">
    <property type="entry name" value="TPR-like_helical_dom_sf"/>
</dbReference>
<dbReference type="PROSITE" id="PS50293">
    <property type="entry name" value="TPR_REGION"/>
    <property type="match status" value="1"/>
</dbReference>
<keyword evidence="2" id="KW-0802">TPR repeat</keyword>
<dbReference type="InterPro" id="IPR001296">
    <property type="entry name" value="Glyco_trans_1"/>
</dbReference>
<organism evidence="4 5">
    <name type="scientific">Paeniroseomonas aquatica</name>
    <dbReference type="NCBI Taxonomy" id="373043"/>
    <lineage>
        <taxon>Bacteria</taxon>
        <taxon>Pseudomonadati</taxon>
        <taxon>Pseudomonadota</taxon>
        <taxon>Alphaproteobacteria</taxon>
        <taxon>Acetobacterales</taxon>
        <taxon>Acetobacteraceae</taxon>
        <taxon>Paeniroseomonas</taxon>
    </lineage>
</organism>
<accession>A0ABT8A4K9</accession>
<dbReference type="Proteomes" id="UP001529369">
    <property type="component" value="Unassembled WGS sequence"/>
</dbReference>
<dbReference type="PANTHER" id="PTHR46401:SF2">
    <property type="entry name" value="GLYCOSYLTRANSFERASE WBBK-RELATED"/>
    <property type="match status" value="1"/>
</dbReference>
<dbReference type="InterPro" id="IPR019734">
    <property type="entry name" value="TPR_rpt"/>
</dbReference>
<evidence type="ECO:0000313" key="4">
    <source>
        <dbReference type="EMBL" id="MDN3564636.1"/>
    </source>
</evidence>